<gene>
    <name evidence="2" type="ORF">BDU57DRAFT_589599</name>
</gene>
<dbReference type="Pfam" id="PF17784">
    <property type="entry name" value="Sulfotransfer_4"/>
    <property type="match status" value="1"/>
</dbReference>
<keyword evidence="1" id="KW-0472">Membrane</keyword>
<protein>
    <submittedName>
        <fullName evidence="2">Uncharacterized protein</fullName>
    </submittedName>
</protein>
<sequence>MRVLVLGMCRTRTSAKPREPQALWNTRVRQAPRQERCRLGQSKLFVRKRTVEAYPDGKVILTTRNYQDWEVSMQDSIWCQCTWNLFRLARYLDITEMTPLMRFIQSIFRVHNNNTYGGTKSRAAFKAHFSTIDAKFMSWEPLCEFLSQQISKERFPRTMEEKEMRGYLKNAWWSLAKYCAGKLVLPLIVVLTAWVMYTNADDLRAARDDFILRPIAKFLKS</sequence>
<dbReference type="AlphaFoldDB" id="A0A6A5QD51"/>
<feature type="transmembrane region" description="Helical" evidence="1">
    <location>
        <begin position="175"/>
        <end position="197"/>
    </location>
</feature>
<name>A0A6A5QD51_AMPQU</name>
<keyword evidence="1" id="KW-1133">Transmembrane helix</keyword>
<keyword evidence="1" id="KW-0812">Transmembrane</keyword>
<dbReference type="InterPro" id="IPR040632">
    <property type="entry name" value="Sulfotransfer_4"/>
</dbReference>
<keyword evidence="3" id="KW-1185">Reference proteome</keyword>
<reference evidence="2" key="1">
    <citation type="journal article" date="2020" name="Stud. Mycol.">
        <title>101 Dothideomycetes genomes: a test case for predicting lifestyles and emergence of pathogens.</title>
        <authorList>
            <person name="Haridas S."/>
            <person name="Albert R."/>
            <person name="Binder M."/>
            <person name="Bloem J."/>
            <person name="Labutti K."/>
            <person name="Salamov A."/>
            <person name="Andreopoulos B."/>
            <person name="Baker S."/>
            <person name="Barry K."/>
            <person name="Bills G."/>
            <person name="Bluhm B."/>
            <person name="Cannon C."/>
            <person name="Castanera R."/>
            <person name="Culley D."/>
            <person name="Daum C."/>
            <person name="Ezra D."/>
            <person name="Gonzalez J."/>
            <person name="Henrissat B."/>
            <person name="Kuo A."/>
            <person name="Liang C."/>
            <person name="Lipzen A."/>
            <person name="Lutzoni F."/>
            <person name="Magnuson J."/>
            <person name="Mondo S."/>
            <person name="Nolan M."/>
            <person name="Ohm R."/>
            <person name="Pangilinan J."/>
            <person name="Park H.-J."/>
            <person name="Ramirez L."/>
            <person name="Alfaro M."/>
            <person name="Sun H."/>
            <person name="Tritt A."/>
            <person name="Yoshinaga Y."/>
            <person name="Zwiers L.-H."/>
            <person name="Turgeon B."/>
            <person name="Goodwin S."/>
            <person name="Spatafora J."/>
            <person name="Crous P."/>
            <person name="Grigoriev I."/>
        </authorList>
    </citation>
    <scope>NUCLEOTIDE SEQUENCE</scope>
    <source>
        <strain evidence="2">HMLAC05119</strain>
    </source>
</reference>
<dbReference type="Proteomes" id="UP000800096">
    <property type="component" value="Unassembled WGS sequence"/>
</dbReference>
<dbReference type="Gene3D" id="3.40.50.300">
    <property type="entry name" value="P-loop containing nucleotide triphosphate hydrolases"/>
    <property type="match status" value="1"/>
</dbReference>
<dbReference type="EMBL" id="ML979139">
    <property type="protein sequence ID" value="KAF1912736.1"/>
    <property type="molecule type" value="Genomic_DNA"/>
</dbReference>
<organism evidence="2 3">
    <name type="scientific">Ampelomyces quisqualis</name>
    <name type="common">Powdery mildew agent</name>
    <dbReference type="NCBI Taxonomy" id="50730"/>
    <lineage>
        <taxon>Eukaryota</taxon>
        <taxon>Fungi</taxon>
        <taxon>Dikarya</taxon>
        <taxon>Ascomycota</taxon>
        <taxon>Pezizomycotina</taxon>
        <taxon>Dothideomycetes</taxon>
        <taxon>Pleosporomycetidae</taxon>
        <taxon>Pleosporales</taxon>
        <taxon>Pleosporineae</taxon>
        <taxon>Phaeosphaeriaceae</taxon>
        <taxon>Ampelomyces</taxon>
    </lineage>
</organism>
<evidence type="ECO:0000313" key="2">
    <source>
        <dbReference type="EMBL" id="KAF1912736.1"/>
    </source>
</evidence>
<accession>A0A6A5QD51</accession>
<dbReference type="OrthoDB" id="408152at2759"/>
<proteinExistence type="predicted"/>
<evidence type="ECO:0000313" key="3">
    <source>
        <dbReference type="Proteomes" id="UP000800096"/>
    </source>
</evidence>
<evidence type="ECO:0000256" key="1">
    <source>
        <dbReference type="SAM" id="Phobius"/>
    </source>
</evidence>
<dbReference type="InterPro" id="IPR027417">
    <property type="entry name" value="P-loop_NTPase"/>
</dbReference>